<accession>A0A949NFQ1</accession>
<protein>
    <submittedName>
        <fullName evidence="2">DUF1700 domain-containing protein</fullName>
    </submittedName>
</protein>
<dbReference type="RefSeq" id="WP_158342599.1">
    <property type="nucleotide sequence ID" value="NZ_JAHQCW010000027.1"/>
</dbReference>
<feature type="transmembrane region" description="Helical" evidence="1">
    <location>
        <begin position="111"/>
        <end position="140"/>
    </location>
</feature>
<feature type="transmembrane region" description="Helical" evidence="1">
    <location>
        <begin position="180"/>
        <end position="203"/>
    </location>
</feature>
<keyword evidence="3" id="KW-1185">Reference proteome</keyword>
<keyword evidence="1" id="KW-1133">Transmembrane helix</keyword>
<keyword evidence="1" id="KW-0812">Transmembrane</keyword>
<organism evidence="2 3">
    <name type="scientific">Diplocloster agilis</name>
    <dbReference type="NCBI Taxonomy" id="2850323"/>
    <lineage>
        <taxon>Bacteria</taxon>
        <taxon>Bacillati</taxon>
        <taxon>Bacillota</taxon>
        <taxon>Clostridia</taxon>
        <taxon>Lachnospirales</taxon>
        <taxon>Lachnospiraceae</taxon>
        <taxon>Diplocloster</taxon>
    </lineage>
</organism>
<evidence type="ECO:0000256" key="1">
    <source>
        <dbReference type="SAM" id="Phobius"/>
    </source>
</evidence>
<keyword evidence="1" id="KW-0472">Membrane</keyword>
<proteinExistence type="predicted"/>
<gene>
    <name evidence="2" type="ORF">KTH89_15475</name>
</gene>
<feature type="transmembrane region" description="Helical" evidence="1">
    <location>
        <begin position="146"/>
        <end position="173"/>
    </location>
</feature>
<evidence type="ECO:0000313" key="2">
    <source>
        <dbReference type="EMBL" id="MBU9737944.1"/>
    </source>
</evidence>
<dbReference type="EMBL" id="JAHQCW010000027">
    <property type="protein sequence ID" value="MBU9737944.1"/>
    <property type="molecule type" value="Genomic_DNA"/>
</dbReference>
<evidence type="ECO:0000313" key="3">
    <source>
        <dbReference type="Proteomes" id="UP000712157"/>
    </source>
</evidence>
<reference evidence="2" key="1">
    <citation type="submission" date="2021-06" db="EMBL/GenBank/DDBJ databases">
        <title>Description of novel taxa of the family Lachnospiraceae.</title>
        <authorList>
            <person name="Chaplin A.V."/>
            <person name="Sokolova S.R."/>
            <person name="Pikina A.P."/>
            <person name="Korzhanova M."/>
            <person name="Belova V."/>
            <person name="Korostin D."/>
            <person name="Efimov B.A."/>
        </authorList>
    </citation>
    <scope>NUCLEOTIDE SEQUENCE</scope>
    <source>
        <strain evidence="2">ASD5720</strain>
    </source>
</reference>
<dbReference type="Proteomes" id="UP000712157">
    <property type="component" value="Unassembled WGS sequence"/>
</dbReference>
<sequence>MNRAEFMKELEFLLQDVTDSERAEALQYYNDYFDDAGPENESAVVEELDSPEKVAAIIKNGLNFNDREAGEFTETGYSDIRFNTKKEVSRHENPNEKQYEYDKRPRDTAKIILIIVLCVLASPIIIPVGGGILGVCVGLFGGAIGLFVALLAGTIGLLIAGVALVAVGIFNMFTGPATGLVLTGIGCILFAVGMLLTIFVVWICAKLIPCIIRGIVNLFSRLFHRGRV</sequence>
<comment type="caution">
    <text evidence="2">The sequence shown here is derived from an EMBL/GenBank/DDBJ whole genome shotgun (WGS) entry which is preliminary data.</text>
</comment>
<name>A0A949NFQ1_9FIRM</name>
<dbReference type="AlphaFoldDB" id="A0A949NFQ1"/>
<dbReference type="Pfam" id="PF22564">
    <property type="entry name" value="HAAS"/>
    <property type="match status" value="1"/>
</dbReference>